<dbReference type="Gene3D" id="3.40.50.300">
    <property type="entry name" value="P-loop containing nucleotide triphosphate hydrolases"/>
    <property type="match status" value="1"/>
</dbReference>
<dbReference type="Proteomes" id="UP000734271">
    <property type="component" value="Unassembled WGS sequence"/>
</dbReference>
<evidence type="ECO:0000313" key="4">
    <source>
        <dbReference type="Proteomes" id="UP000734271"/>
    </source>
</evidence>
<name>A0ABS7SYU5_9FIRM</name>
<evidence type="ECO:0000259" key="1">
    <source>
        <dbReference type="Pfam" id="PF03354"/>
    </source>
</evidence>
<dbReference type="RefSeq" id="WP_223418991.1">
    <property type="nucleotide sequence ID" value="NZ_JAIPME010000002.1"/>
</dbReference>
<evidence type="ECO:0000313" key="3">
    <source>
        <dbReference type="EMBL" id="MBZ2386677.1"/>
    </source>
</evidence>
<dbReference type="EMBL" id="JAIPME010000002">
    <property type="protein sequence ID" value="MBZ2386677.1"/>
    <property type="molecule type" value="Genomic_DNA"/>
</dbReference>
<dbReference type="InterPro" id="IPR005021">
    <property type="entry name" value="Terminase_largesu-like"/>
</dbReference>
<feature type="domain" description="Terminase large subunit-like endonuclease" evidence="2">
    <location>
        <begin position="274"/>
        <end position="560"/>
    </location>
</feature>
<organism evidence="3 4">
    <name type="scientific">Anaerococcus murdochii</name>
    <dbReference type="NCBI Taxonomy" id="411577"/>
    <lineage>
        <taxon>Bacteria</taxon>
        <taxon>Bacillati</taxon>
        <taxon>Bacillota</taxon>
        <taxon>Tissierellia</taxon>
        <taxon>Tissierellales</taxon>
        <taxon>Peptoniphilaceae</taxon>
        <taxon>Anaerococcus</taxon>
    </lineage>
</organism>
<dbReference type="InterPro" id="IPR027417">
    <property type="entry name" value="P-loop_NTPase"/>
</dbReference>
<dbReference type="InterPro" id="IPR046462">
    <property type="entry name" value="TerL_nuclease"/>
</dbReference>
<dbReference type="Pfam" id="PF03354">
    <property type="entry name" value="TerL_ATPase"/>
    <property type="match status" value="1"/>
</dbReference>
<comment type="caution">
    <text evidence="3">The sequence shown here is derived from an EMBL/GenBank/DDBJ whole genome shotgun (WGS) entry which is preliminary data.</text>
</comment>
<dbReference type="PANTHER" id="PTHR41287">
    <property type="match status" value="1"/>
</dbReference>
<dbReference type="Pfam" id="PF20441">
    <property type="entry name" value="TerL_nuclease"/>
    <property type="match status" value="1"/>
</dbReference>
<protein>
    <submittedName>
        <fullName evidence="3">Terminase large subunit</fullName>
    </submittedName>
</protein>
<feature type="domain" description="Terminase large subunit-like ATPase" evidence="1">
    <location>
        <begin position="86"/>
        <end position="259"/>
    </location>
</feature>
<reference evidence="3 4" key="1">
    <citation type="submission" date="2021-08" db="EMBL/GenBank/DDBJ databases">
        <title>FDA dAtabase for Regulatory Grade micrObial Sequences (FDA-ARGOS): Supporting development and validation of Infectious Disease Dx tests.</title>
        <authorList>
            <person name="Sproer C."/>
            <person name="Gronow S."/>
            <person name="Severitt S."/>
            <person name="Schroder I."/>
            <person name="Tallon L."/>
            <person name="Sadzewicz L."/>
            <person name="Zhao X."/>
            <person name="Boylan J."/>
            <person name="Ott S."/>
            <person name="Bowen H."/>
            <person name="Vavikolanu K."/>
            <person name="Hazen T."/>
            <person name="Aluvathingal J."/>
            <person name="Nadendla S."/>
            <person name="Lowell S."/>
            <person name="Myers T."/>
            <person name="Yan Y."/>
            <person name="Sichtig H."/>
        </authorList>
    </citation>
    <scope>NUCLEOTIDE SEQUENCE [LARGE SCALE GENOMIC DNA]</scope>
    <source>
        <strain evidence="3 4">FDAARGOS_1460</strain>
    </source>
</reference>
<keyword evidence="4" id="KW-1185">Reference proteome</keyword>
<dbReference type="InterPro" id="IPR046461">
    <property type="entry name" value="TerL_ATPase"/>
</dbReference>
<gene>
    <name evidence="3" type="ORF">K8P03_05110</name>
</gene>
<evidence type="ECO:0000259" key="2">
    <source>
        <dbReference type="Pfam" id="PF20441"/>
    </source>
</evidence>
<accession>A0ABS7SYU5</accession>
<proteinExistence type="predicted"/>
<dbReference type="PANTHER" id="PTHR41287:SF1">
    <property type="entry name" value="PROTEIN YMFN"/>
    <property type="match status" value="1"/>
</dbReference>
<sequence length="578" mass="66920">MAKKENINLKEVNKYVDDILSGKKIACKELKQTCQRYKDDLKNPKFDFKTKEANFVIGIIENLFEHIQGEDLNGAPLAGRNLKLEPWQKFIIYNLVGFYWKGTNNRRFQEAFIMIPRKNGKTSFSAALAFALGVLDMASNSQVYIVGAVIKQALQAFNFIVKNINAWGERDYFKILDNNNEHSIKREFEKGSLSIEALVDRDSLNANFVIMDELHEYKNASKYTSMKKAMRAYTNKLIIGITTAGDDMNSFCYKRLLYCQKVINKNPETGKYQVENDKQFVFISKADQEEDGSVDYTNPEIHEMASPNYGVTIRPDDMMSDAIDAEHDPQMRKEFLAKDLDVYTSSLKSYFNIDTFRKSDSKYDWSIEELAKLDIAWFGGADLSKMHDLTATALVGCYNGVDIIITHAFFPITRAYIKADEDEIPLFGWQDDGLLTMSNSEVVNYTDIVNWFKMMRDKGFDIRQVGFDRKFADEFYLMMKNEGFKMVDEPQLYINKSKGFRRIERKALSGELYYCHSPAYEYCVENVHGMEKTDDMIQYEKILPNLRIDLFDASVFATVRLINDLAGHQLWEDWLKEK</sequence>